<feature type="non-terminal residue" evidence="1">
    <location>
        <position position="1"/>
    </location>
</feature>
<comment type="caution">
    <text evidence="1">The sequence shown here is derived from an EMBL/GenBank/DDBJ whole genome shotgun (WGS) entry which is preliminary data.</text>
</comment>
<reference evidence="1" key="1">
    <citation type="submission" date="2023-10" db="EMBL/GenBank/DDBJ databases">
        <title>Genome assembly of Pristionchus species.</title>
        <authorList>
            <person name="Yoshida K."/>
            <person name="Sommer R.J."/>
        </authorList>
    </citation>
    <scope>NUCLEOTIDE SEQUENCE</scope>
    <source>
        <strain evidence="1">RS0144</strain>
    </source>
</reference>
<keyword evidence="2" id="KW-1185">Reference proteome</keyword>
<name>A0AAV5ST76_9BILA</name>
<evidence type="ECO:0000313" key="1">
    <source>
        <dbReference type="EMBL" id="GMS85652.1"/>
    </source>
</evidence>
<dbReference type="EMBL" id="BTSX01000002">
    <property type="protein sequence ID" value="GMS85652.1"/>
    <property type="molecule type" value="Genomic_DNA"/>
</dbReference>
<sequence>SSMTITILHHLKDPLNRCLLIVLADSELDEKDCSETLLHYGTRKKIELTSNCLAAFVDFECEHTPRAFGLGGPKNVSE</sequence>
<organism evidence="1 2">
    <name type="scientific">Pristionchus entomophagus</name>
    <dbReference type="NCBI Taxonomy" id="358040"/>
    <lineage>
        <taxon>Eukaryota</taxon>
        <taxon>Metazoa</taxon>
        <taxon>Ecdysozoa</taxon>
        <taxon>Nematoda</taxon>
        <taxon>Chromadorea</taxon>
        <taxon>Rhabditida</taxon>
        <taxon>Rhabditina</taxon>
        <taxon>Diplogasteromorpha</taxon>
        <taxon>Diplogasteroidea</taxon>
        <taxon>Neodiplogasteridae</taxon>
        <taxon>Pristionchus</taxon>
    </lineage>
</organism>
<evidence type="ECO:0000313" key="2">
    <source>
        <dbReference type="Proteomes" id="UP001432027"/>
    </source>
</evidence>
<gene>
    <name evidence="1" type="ORF">PENTCL1PPCAC_7827</name>
</gene>
<accession>A0AAV5ST76</accession>
<dbReference type="Proteomes" id="UP001432027">
    <property type="component" value="Unassembled WGS sequence"/>
</dbReference>
<proteinExistence type="predicted"/>
<protein>
    <submittedName>
        <fullName evidence="1">Uncharacterized protein</fullName>
    </submittedName>
</protein>
<dbReference type="AlphaFoldDB" id="A0AAV5ST76"/>